<dbReference type="OrthoDB" id="61127at2"/>
<feature type="domain" description="IstB-like ATP-binding" evidence="1">
    <location>
        <begin position="105"/>
        <end position="305"/>
    </location>
</feature>
<dbReference type="SUPFAM" id="SSF52540">
    <property type="entry name" value="P-loop containing nucleoside triphosphate hydrolases"/>
    <property type="match status" value="1"/>
</dbReference>
<reference evidence="3 4" key="1">
    <citation type="submission" date="2018-07" db="EMBL/GenBank/DDBJ databases">
        <title>Lottiidibacillus patelloidae gen. nov., sp. nov., isolated from the intestinal tract of a marine limpet and the reclassification of B. taeanensis BH030017T, B. algicola KMM 3737T and B. hwajinpoensis SW-72T as genus Lottiidibacillus.</title>
        <authorList>
            <person name="Liu R."/>
            <person name="Huang Z."/>
        </authorList>
    </citation>
    <scope>NUCLEOTIDE SEQUENCE [LARGE SCALE GENOMIC DNA]</scope>
    <source>
        <strain evidence="3 4">BH030017</strain>
    </source>
</reference>
<evidence type="ECO:0000313" key="4">
    <source>
        <dbReference type="Proteomes" id="UP000253314"/>
    </source>
</evidence>
<dbReference type="InterPro" id="IPR027417">
    <property type="entry name" value="P-loop_NTPase"/>
</dbReference>
<dbReference type="GO" id="GO:0006260">
    <property type="term" value="P:DNA replication"/>
    <property type="evidence" value="ECO:0007669"/>
    <property type="project" value="TreeGrafter"/>
</dbReference>
<dbReference type="Proteomes" id="UP000253314">
    <property type="component" value="Unassembled WGS sequence"/>
</dbReference>
<dbReference type="NCBIfam" id="NF006505">
    <property type="entry name" value="PRK08939.1"/>
    <property type="match status" value="1"/>
</dbReference>
<dbReference type="RefSeq" id="WP_113804207.1">
    <property type="nucleotide sequence ID" value="NZ_QOCW01000001.1"/>
</dbReference>
<dbReference type="InterPro" id="IPR002611">
    <property type="entry name" value="IstB_ATP-bd"/>
</dbReference>
<dbReference type="PANTHER" id="PTHR30050:SF8">
    <property type="entry name" value="PRIMOSOMAL PROTEIN DNAI"/>
    <property type="match status" value="1"/>
</dbReference>
<dbReference type="PANTHER" id="PTHR30050">
    <property type="entry name" value="CHROMOSOMAL REPLICATION INITIATOR PROTEIN DNAA"/>
    <property type="match status" value="1"/>
</dbReference>
<evidence type="ECO:0000259" key="2">
    <source>
        <dbReference type="Pfam" id="PF07319"/>
    </source>
</evidence>
<proteinExistence type="predicted"/>
<name>A0A366Y296_9BACI</name>
<gene>
    <name evidence="3" type="ORF">DS031_01790</name>
</gene>
<dbReference type="CDD" id="cd00009">
    <property type="entry name" value="AAA"/>
    <property type="match status" value="1"/>
</dbReference>
<organism evidence="3 4">
    <name type="scientific">Bacillus taeanensis</name>
    <dbReference type="NCBI Taxonomy" id="273032"/>
    <lineage>
        <taxon>Bacteria</taxon>
        <taxon>Bacillati</taxon>
        <taxon>Bacillota</taxon>
        <taxon>Bacilli</taxon>
        <taxon>Bacillales</taxon>
        <taxon>Bacillaceae</taxon>
        <taxon>Bacillus</taxon>
    </lineage>
</organism>
<dbReference type="Gene3D" id="3.40.50.300">
    <property type="entry name" value="P-loop containing nucleotide triphosphate hydrolases"/>
    <property type="match status" value="1"/>
</dbReference>
<evidence type="ECO:0000313" key="3">
    <source>
        <dbReference type="EMBL" id="RBW71505.1"/>
    </source>
</evidence>
<dbReference type="AlphaFoldDB" id="A0A366Y296"/>
<dbReference type="GO" id="GO:0005524">
    <property type="term" value="F:ATP binding"/>
    <property type="evidence" value="ECO:0007669"/>
    <property type="project" value="InterPro"/>
</dbReference>
<evidence type="ECO:0000259" key="1">
    <source>
        <dbReference type="Pfam" id="PF01695"/>
    </source>
</evidence>
<comment type="caution">
    <text evidence="3">The sequence shown here is derived from an EMBL/GenBank/DDBJ whole genome shotgun (WGS) entry which is preliminary data.</text>
</comment>
<protein>
    <submittedName>
        <fullName evidence="3">Primosomal protein DnaI</fullName>
    </submittedName>
</protein>
<accession>A0A366Y296</accession>
<dbReference type="EMBL" id="QOCW01000001">
    <property type="protein sequence ID" value="RBW71505.1"/>
    <property type="molecule type" value="Genomic_DNA"/>
</dbReference>
<dbReference type="Pfam" id="PF01695">
    <property type="entry name" value="IstB_IS21"/>
    <property type="match status" value="1"/>
</dbReference>
<dbReference type="Pfam" id="PF07319">
    <property type="entry name" value="DnaI_N"/>
    <property type="match status" value="1"/>
</dbReference>
<feature type="domain" description="Primosomal DnaI N-terminal" evidence="2">
    <location>
        <begin position="1"/>
        <end position="96"/>
    </location>
</feature>
<sequence length="309" mass="36488">MERIDQSLKAITGGKKFQQHFQQLKEKVLKDERVQSFYSNHDIQENITNRGMSKLYEFTEQWRNCDHCPGLEKCPNMMQGFQPHLFLNQQSIDLRYERCSLKTQDEEKKKQRTLFQSMYIPKEVLNARFENIEIDKDRFEAIRLAENFVEQFVPGETKQGLYFYGDFGVGKTYMMCAIANELAKQKQVQSMIVYTPDFFREMKSSISDQSIDQKLDYIKKVPLLILDDIGAENMSSWVRDDILGGILQYRMMENLVTLYSSNYDYDELENHLAYSQKGGVEQLKAKRIMERIRHYTMPVYIGGTNRRTL</sequence>
<keyword evidence="4" id="KW-1185">Reference proteome</keyword>
<dbReference type="InterPro" id="IPR009928">
    <property type="entry name" value="DnaI_N"/>
</dbReference>